<reference evidence="1 2" key="1">
    <citation type="submission" date="2014-04" db="EMBL/GenBank/DDBJ databases">
        <authorList>
            <consortium name="DOE Joint Genome Institute"/>
            <person name="Kuo A."/>
            <person name="Zuccaro A."/>
            <person name="Kohler A."/>
            <person name="Nagy L.G."/>
            <person name="Floudas D."/>
            <person name="Copeland A."/>
            <person name="Barry K.W."/>
            <person name="Cichocki N."/>
            <person name="Veneault-Fourrey C."/>
            <person name="LaButti K."/>
            <person name="Lindquist E.A."/>
            <person name="Lipzen A."/>
            <person name="Lundell T."/>
            <person name="Morin E."/>
            <person name="Murat C."/>
            <person name="Sun H."/>
            <person name="Tunlid A."/>
            <person name="Henrissat B."/>
            <person name="Grigoriev I.V."/>
            <person name="Hibbett D.S."/>
            <person name="Martin F."/>
            <person name="Nordberg H.P."/>
            <person name="Cantor M.N."/>
            <person name="Hua S.X."/>
        </authorList>
    </citation>
    <scope>NUCLEOTIDE SEQUENCE [LARGE SCALE GENOMIC DNA]</scope>
    <source>
        <strain evidence="1 2">MAFF 305830</strain>
    </source>
</reference>
<dbReference type="Proteomes" id="UP000054097">
    <property type="component" value="Unassembled WGS sequence"/>
</dbReference>
<keyword evidence="2" id="KW-1185">Reference proteome</keyword>
<dbReference type="InterPro" id="IPR032053">
    <property type="entry name" value="Ribosomal_mS34"/>
</dbReference>
<protein>
    <submittedName>
        <fullName evidence="1">Uncharacterized protein</fullName>
    </submittedName>
</protein>
<evidence type="ECO:0000313" key="2">
    <source>
        <dbReference type="Proteomes" id="UP000054097"/>
    </source>
</evidence>
<dbReference type="GO" id="GO:0003735">
    <property type="term" value="F:structural constituent of ribosome"/>
    <property type="evidence" value="ECO:0007669"/>
    <property type="project" value="InterPro"/>
</dbReference>
<dbReference type="OrthoDB" id="16434at2759"/>
<dbReference type="PANTHER" id="PTHR28589:SF1">
    <property type="entry name" value="SMALL RIBOSOMAL SUBUNIT PROTEIN MS34"/>
    <property type="match status" value="1"/>
</dbReference>
<sequence length="108" mass="12171">MASGLPKALAQLIPATTYDVTTTIFPHPTTLYRTLSRLPKDGVGARVAQRRWTAKGIEGSYWEVTKIRLKPDGQHGKAWGRLVWKGKAISPQEERIRGGLKYNWRVVD</sequence>
<dbReference type="PANTHER" id="PTHR28589">
    <property type="entry name" value="28S RIBOSOMAL PROTEIN S34, MITOCHONDRIAL"/>
    <property type="match status" value="1"/>
</dbReference>
<gene>
    <name evidence="1" type="ORF">M408DRAFT_182564</name>
</gene>
<dbReference type="AlphaFoldDB" id="A0A0C3A4X2"/>
<dbReference type="EMBL" id="KN824566">
    <property type="protein sequence ID" value="KIM19710.1"/>
    <property type="molecule type" value="Genomic_DNA"/>
</dbReference>
<accession>A0A0C3A4X2</accession>
<proteinExistence type="predicted"/>
<organism evidence="1 2">
    <name type="scientific">Serendipita vermifera MAFF 305830</name>
    <dbReference type="NCBI Taxonomy" id="933852"/>
    <lineage>
        <taxon>Eukaryota</taxon>
        <taxon>Fungi</taxon>
        <taxon>Dikarya</taxon>
        <taxon>Basidiomycota</taxon>
        <taxon>Agaricomycotina</taxon>
        <taxon>Agaricomycetes</taxon>
        <taxon>Sebacinales</taxon>
        <taxon>Serendipitaceae</taxon>
        <taxon>Serendipita</taxon>
    </lineage>
</organism>
<dbReference type="HOGENOM" id="CLU_146166_0_0_1"/>
<dbReference type="Pfam" id="PF16053">
    <property type="entry name" value="MRP-S34"/>
    <property type="match status" value="1"/>
</dbReference>
<evidence type="ECO:0000313" key="1">
    <source>
        <dbReference type="EMBL" id="KIM19710.1"/>
    </source>
</evidence>
<name>A0A0C3A4X2_SERVB</name>
<dbReference type="GO" id="GO:0005739">
    <property type="term" value="C:mitochondrion"/>
    <property type="evidence" value="ECO:0007669"/>
    <property type="project" value="InterPro"/>
</dbReference>
<reference evidence="2" key="2">
    <citation type="submission" date="2015-01" db="EMBL/GenBank/DDBJ databases">
        <title>Evolutionary Origins and Diversification of the Mycorrhizal Mutualists.</title>
        <authorList>
            <consortium name="DOE Joint Genome Institute"/>
            <consortium name="Mycorrhizal Genomics Consortium"/>
            <person name="Kohler A."/>
            <person name="Kuo A."/>
            <person name="Nagy L.G."/>
            <person name="Floudas D."/>
            <person name="Copeland A."/>
            <person name="Barry K.W."/>
            <person name="Cichocki N."/>
            <person name="Veneault-Fourrey C."/>
            <person name="LaButti K."/>
            <person name="Lindquist E.A."/>
            <person name="Lipzen A."/>
            <person name="Lundell T."/>
            <person name="Morin E."/>
            <person name="Murat C."/>
            <person name="Riley R."/>
            <person name="Ohm R."/>
            <person name="Sun H."/>
            <person name="Tunlid A."/>
            <person name="Henrissat B."/>
            <person name="Grigoriev I.V."/>
            <person name="Hibbett D.S."/>
            <person name="Martin F."/>
        </authorList>
    </citation>
    <scope>NUCLEOTIDE SEQUENCE [LARGE SCALE GENOMIC DNA]</scope>
    <source>
        <strain evidence="2">MAFF 305830</strain>
    </source>
</reference>